<feature type="domain" description="Prohead serine protease" evidence="5">
    <location>
        <begin position="16"/>
        <end position="162"/>
    </location>
</feature>
<accession>A0A6N7VU42</accession>
<evidence type="ECO:0000256" key="2">
    <source>
        <dbReference type="ARBA" id="ARBA00022670"/>
    </source>
</evidence>
<evidence type="ECO:0000256" key="4">
    <source>
        <dbReference type="SAM" id="MobiDB-lite"/>
    </source>
</evidence>
<dbReference type="InterPro" id="IPR054613">
    <property type="entry name" value="Peptidase_S78_dom"/>
</dbReference>
<evidence type="ECO:0000256" key="1">
    <source>
        <dbReference type="ARBA" id="ARBA00022612"/>
    </source>
</evidence>
<evidence type="ECO:0000256" key="3">
    <source>
        <dbReference type="ARBA" id="ARBA00022801"/>
    </source>
</evidence>
<dbReference type="GO" id="GO:0006508">
    <property type="term" value="P:proteolysis"/>
    <property type="evidence" value="ECO:0007669"/>
    <property type="project" value="UniProtKB-KW"/>
</dbReference>
<dbReference type="AlphaFoldDB" id="A0A6N7VU42"/>
<dbReference type="Pfam" id="PF04586">
    <property type="entry name" value="Peptidase_S78"/>
    <property type="match status" value="1"/>
</dbReference>
<evidence type="ECO:0000313" key="7">
    <source>
        <dbReference type="Proteomes" id="UP000470875"/>
    </source>
</evidence>
<reference evidence="6 7" key="1">
    <citation type="submission" date="2019-08" db="EMBL/GenBank/DDBJ databases">
        <title>In-depth cultivation of the pig gut microbiome towards novel bacterial diversity and tailored functional studies.</title>
        <authorList>
            <person name="Wylensek D."/>
            <person name="Hitch T.C.A."/>
            <person name="Clavel T."/>
        </authorList>
    </citation>
    <scope>NUCLEOTIDE SEQUENCE [LARGE SCALE GENOMIC DNA]</scope>
    <source>
        <strain evidence="6 7">WB03_NA08</strain>
    </source>
</reference>
<feature type="region of interest" description="Disordered" evidence="4">
    <location>
        <begin position="184"/>
        <end position="211"/>
    </location>
</feature>
<dbReference type="EMBL" id="VULO01000007">
    <property type="protein sequence ID" value="MSS84490.1"/>
    <property type="molecule type" value="Genomic_DNA"/>
</dbReference>
<protein>
    <submittedName>
        <fullName evidence="6">HK97 family phage prohead protease</fullName>
    </submittedName>
</protein>
<dbReference type="NCBIfam" id="TIGR01543">
    <property type="entry name" value="proheadase_HK97"/>
    <property type="match status" value="1"/>
</dbReference>
<dbReference type="RefSeq" id="WP_154544887.1">
    <property type="nucleotide sequence ID" value="NZ_VULO01000007.1"/>
</dbReference>
<keyword evidence="2 6" id="KW-0645">Protease</keyword>
<sequence>MRLTKAFKVAPAESGPLSFTGYASTWTRTPDSYGDVVAKGAFTESLKAWAESGKTIPVLWLHDQYDPGSYVAKVVDIVEDDHGLKVTGEFFDDDPTSLKVHRLLKERMVNEMSFAFDIDDAATITEDGKQVRELRKLNLFEVSIVPQGANSDTSIDVVKSVADRFTAEEVAALKELAAQNLATDGVEVDSKPDEAPEAGNPDQGEAASKSLGEVVARLSKQIDALGGAEMESSK</sequence>
<gene>
    <name evidence="6" type="ORF">FYJ24_06875</name>
</gene>
<name>A0A6N7VU42_9ACTO</name>
<dbReference type="InterPro" id="IPR006433">
    <property type="entry name" value="Prohead_protease"/>
</dbReference>
<proteinExistence type="predicted"/>
<comment type="caution">
    <text evidence="6">The sequence shown here is derived from an EMBL/GenBank/DDBJ whole genome shotgun (WGS) entry which is preliminary data.</text>
</comment>
<dbReference type="Proteomes" id="UP000470875">
    <property type="component" value="Unassembled WGS sequence"/>
</dbReference>
<keyword evidence="3" id="KW-0378">Hydrolase</keyword>
<evidence type="ECO:0000313" key="6">
    <source>
        <dbReference type="EMBL" id="MSS84490.1"/>
    </source>
</evidence>
<evidence type="ECO:0000259" key="5">
    <source>
        <dbReference type="Pfam" id="PF04586"/>
    </source>
</evidence>
<organism evidence="6 7">
    <name type="scientific">Scrofimicrobium canadense</name>
    <dbReference type="NCBI Taxonomy" id="2652290"/>
    <lineage>
        <taxon>Bacteria</taxon>
        <taxon>Bacillati</taxon>
        <taxon>Actinomycetota</taxon>
        <taxon>Actinomycetes</taxon>
        <taxon>Actinomycetales</taxon>
        <taxon>Actinomycetaceae</taxon>
        <taxon>Scrofimicrobium</taxon>
    </lineage>
</organism>
<dbReference type="GO" id="GO:0008233">
    <property type="term" value="F:peptidase activity"/>
    <property type="evidence" value="ECO:0007669"/>
    <property type="project" value="UniProtKB-KW"/>
</dbReference>
<keyword evidence="1" id="KW-1188">Viral release from host cell</keyword>
<keyword evidence="7" id="KW-1185">Reference proteome</keyword>